<proteinExistence type="predicted"/>
<gene>
    <name evidence="2" type="ORF">ENT52_02930</name>
</gene>
<keyword evidence="1" id="KW-1133">Transmembrane helix</keyword>
<keyword evidence="1" id="KW-0812">Transmembrane</keyword>
<evidence type="ECO:0008006" key="3">
    <source>
        <dbReference type="Google" id="ProtNLM"/>
    </source>
</evidence>
<comment type="caution">
    <text evidence="2">The sequence shown here is derived from an EMBL/GenBank/DDBJ whole genome shotgun (WGS) entry which is preliminary data.</text>
</comment>
<accession>A0A7J3M1B6</accession>
<dbReference type="EMBL" id="DSYZ01000068">
    <property type="protein sequence ID" value="HGT82661.1"/>
    <property type="molecule type" value="Genomic_DNA"/>
</dbReference>
<sequence>MRVWLIVVMLILCTQTAFGGVLEIEEMKISVFATDKAHLKYEIKLRNTIDKPIVPGISELRLQKVENTKLLFFSIPIGEQRKAVEVENLRAYSGNLNFKASFEHFEDYTTVYYEIWYPIEPYGEKNVIVEFDADLVDHGLIFKSLTIPVGGDVDIKKLDLDINSDWKLCYLEGDVTSVPSNHIAFITAEFSILPFPLLPFRGYVLFWGSLLILIAILALLLVRK</sequence>
<protein>
    <recommendedName>
        <fullName evidence="3">DUF2207 domain-containing protein</fullName>
    </recommendedName>
</protein>
<organism evidence="2">
    <name type="scientific">Archaeoglobus fulgidus</name>
    <dbReference type="NCBI Taxonomy" id="2234"/>
    <lineage>
        <taxon>Archaea</taxon>
        <taxon>Methanobacteriati</taxon>
        <taxon>Methanobacteriota</taxon>
        <taxon>Archaeoglobi</taxon>
        <taxon>Archaeoglobales</taxon>
        <taxon>Archaeoglobaceae</taxon>
        <taxon>Archaeoglobus</taxon>
    </lineage>
</organism>
<evidence type="ECO:0000256" key="1">
    <source>
        <dbReference type="SAM" id="Phobius"/>
    </source>
</evidence>
<keyword evidence="1" id="KW-0472">Membrane</keyword>
<reference evidence="2" key="1">
    <citation type="journal article" date="2020" name="mSystems">
        <title>Genome- and Community-Level Interaction Insights into Carbon Utilization and Element Cycling Functions of Hydrothermarchaeota in Hydrothermal Sediment.</title>
        <authorList>
            <person name="Zhou Z."/>
            <person name="Liu Y."/>
            <person name="Xu W."/>
            <person name="Pan J."/>
            <person name="Luo Z.H."/>
            <person name="Li M."/>
        </authorList>
    </citation>
    <scope>NUCLEOTIDE SEQUENCE [LARGE SCALE GENOMIC DNA]</scope>
    <source>
        <strain evidence="2">SpSt-587</strain>
    </source>
</reference>
<feature type="transmembrane region" description="Helical" evidence="1">
    <location>
        <begin position="200"/>
        <end position="222"/>
    </location>
</feature>
<name>A0A7J3M1B6_ARCFL</name>
<dbReference type="AlphaFoldDB" id="A0A7J3M1B6"/>
<evidence type="ECO:0000313" key="2">
    <source>
        <dbReference type="EMBL" id="HGT82661.1"/>
    </source>
</evidence>